<reference evidence="5 6" key="1">
    <citation type="submission" date="2015-01" db="EMBL/GenBank/DDBJ databases">
        <title>The Genome Sequence of Fonsecaea multimorphosa CBS 102226.</title>
        <authorList>
            <consortium name="The Broad Institute Genomics Platform"/>
            <person name="Cuomo C."/>
            <person name="de Hoog S."/>
            <person name="Gorbushina A."/>
            <person name="Stielow B."/>
            <person name="Teixiera M."/>
            <person name="Abouelleil A."/>
            <person name="Chapman S.B."/>
            <person name="Priest M."/>
            <person name="Young S.K."/>
            <person name="Wortman J."/>
            <person name="Nusbaum C."/>
            <person name="Birren B."/>
        </authorList>
    </citation>
    <scope>NUCLEOTIDE SEQUENCE [LARGE SCALE GENOMIC DNA]</scope>
    <source>
        <strain evidence="5 6">CBS 102226</strain>
    </source>
</reference>
<dbReference type="Proteomes" id="UP000053411">
    <property type="component" value="Unassembled WGS sequence"/>
</dbReference>
<evidence type="ECO:0000259" key="3">
    <source>
        <dbReference type="Pfam" id="PF24883"/>
    </source>
</evidence>
<dbReference type="VEuPathDB" id="FungiDB:Z520_00357"/>
<feature type="domain" description="Nephrocystin 3-like N-terminal" evidence="3">
    <location>
        <begin position="121"/>
        <end position="291"/>
    </location>
</feature>
<evidence type="ECO:0000256" key="2">
    <source>
        <dbReference type="SAM" id="MobiDB-lite"/>
    </source>
</evidence>
<dbReference type="Gene3D" id="3.40.50.300">
    <property type="entry name" value="P-loop containing nucleotide triphosphate hydrolases"/>
    <property type="match status" value="1"/>
</dbReference>
<feature type="compositionally biased region" description="Acidic residues" evidence="2">
    <location>
        <begin position="836"/>
        <end position="850"/>
    </location>
</feature>
<gene>
    <name evidence="5" type="ORF">Z520_00357</name>
</gene>
<organism evidence="5 6">
    <name type="scientific">Fonsecaea multimorphosa CBS 102226</name>
    <dbReference type="NCBI Taxonomy" id="1442371"/>
    <lineage>
        <taxon>Eukaryota</taxon>
        <taxon>Fungi</taxon>
        <taxon>Dikarya</taxon>
        <taxon>Ascomycota</taxon>
        <taxon>Pezizomycotina</taxon>
        <taxon>Eurotiomycetes</taxon>
        <taxon>Chaetothyriomycetidae</taxon>
        <taxon>Chaetothyriales</taxon>
        <taxon>Herpotrichiellaceae</taxon>
        <taxon>Fonsecaea</taxon>
    </lineage>
</organism>
<dbReference type="InterPro" id="IPR056884">
    <property type="entry name" value="NPHP3-like_N"/>
</dbReference>
<dbReference type="AlphaFoldDB" id="A0A0D2HPA7"/>
<feature type="region of interest" description="Disordered" evidence="2">
    <location>
        <begin position="823"/>
        <end position="901"/>
    </location>
</feature>
<evidence type="ECO:0000313" key="5">
    <source>
        <dbReference type="EMBL" id="KIY03666.1"/>
    </source>
</evidence>
<dbReference type="InterPro" id="IPR027417">
    <property type="entry name" value="P-loop_NTPase"/>
</dbReference>
<dbReference type="EMBL" id="KN848062">
    <property type="protein sequence ID" value="KIY03666.1"/>
    <property type="molecule type" value="Genomic_DNA"/>
</dbReference>
<feature type="domain" description="DUF7791" evidence="4">
    <location>
        <begin position="400"/>
        <end position="561"/>
    </location>
</feature>
<name>A0A0D2HPA7_9EURO</name>
<accession>A0A0D2HPA7</accession>
<dbReference type="GeneID" id="27706103"/>
<protein>
    <submittedName>
        <fullName evidence="5">Uncharacterized protein</fullName>
    </submittedName>
</protein>
<dbReference type="SUPFAM" id="SSF52540">
    <property type="entry name" value="P-loop containing nucleoside triphosphate hydrolases"/>
    <property type="match status" value="1"/>
</dbReference>
<dbReference type="PANTHER" id="PTHR10039:SF5">
    <property type="entry name" value="NACHT DOMAIN-CONTAINING PROTEIN"/>
    <property type="match status" value="1"/>
</dbReference>
<keyword evidence="6" id="KW-1185">Reference proteome</keyword>
<proteinExistence type="predicted"/>
<keyword evidence="1" id="KW-0677">Repeat</keyword>
<evidence type="ECO:0000259" key="4">
    <source>
        <dbReference type="Pfam" id="PF25053"/>
    </source>
</evidence>
<evidence type="ECO:0000256" key="1">
    <source>
        <dbReference type="ARBA" id="ARBA00022737"/>
    </source>
</evidence>
<dbReference type="OrthoDB" id="443402at2759"/>
<sequence>MLVAIDDTSNKLQGDIAAVIQRLDRIQLQDSTCETLFKNFQASHADALSRLSLGLETIMLEHEAIRTTSNRHRTEVAQKRICMSLSFRDMDTRQIQIREAHEDTYHWILTPRGMTDNDLGDFHAWLDSPAPDHGIFWISGKPGSGKSTLMLYLDRNLKPACCPNWLSGYGLFVCRFFLWNPGRGLQKSFQGLLQALLYQLLSSHPWLIEAVVNEERWLTACTMESESRWSIPELKMAIEACLHRISATRKIFVLVDGLDELEGTNDDRHDMLGFLRNLTRFDFLKMCLSSRPWNIFSDYFHKLPQLQLQLFTKFDIEKYVRHSLSHSMRVQTSYLHNSGEGEKLIEAIVEKASGVFLWVRLVVQELLRGFQDGETIRTLKRKVDSMPADLDGFFKRIIHSIDPAYRSEGSAFLQTAVFSLQNTDVEWPRGLLEFTFLEADDADFATRPSYDFNELDCVDMDALEYRIDLGKRRLNSRCMGLLEWAHTSVVEKFTTVPPSSERLGHLLSTQVNFLHRSLMDFLLTTDAQSILRQCTNGPFQARRFLCSAILTKVCAISARCLAQSSYERDDFLVWLVGEDTDCLLRAVACSEDMDEPTVNVIMNRLYPALELLRHSQAPFWGVNGTPRLMKLLKQIKSGEDLSIKVGIEYNITKFVKAHLRPSMTGGIRGQDLLRNALHPLSSEEPYPQMVKAVLQAGADPDIPEPVWCKYLSTLPLQRQDVGKGPVSSTNVEVMGIMIEHNAAASHRTKMMPVKWRHLLGKDDAFGVVALTDMLDILDLTEPDRQRLKAILRQREEANTLYVCNAAGEHAHVLRDFKTEYSPSLEPVSPRDFAPLLDDDTWDVGEEDGESEVMSWKQTWYRDLGPPSDPKRSVPSKRKQSSSPSPESNTRRRIHIDLTASP</sequence>
<dbReference type="STRING" id="1442371.A0A0D2HPA7"/>
<dbReference type="InterPro" id="IPR056693">
    <property type="entry name" value="DUF7791"/>
</dbReference>
<dbReference type="RefSeq" id="XP_016637788.1">
    <property type="nucleotide sequence ID" value="XM_016770878.1"/>
</dbReference>
<dbReference type="Pfam" id="PF24883">
    <property type="entry name" value="NPHP3_N"/>
    <property type="match status" value="1"/>
</dbReference>
<evidence type="ECO:0000313" key="6">
    <source>
        <dbReference type="Proteomes" id="UP000053411"/>
    </source>
</evidence>
<dbReference type="Pfam" id="PF25053">
    <property type="entry name" value="DUF7791"/>
    <property type="match status" value="1"/>
</dbReference>
<dbReference type="PANTHER" id="PTHR10039">
    <property type="entry name" value="AMELOGENIN"/>
    <property type="match status" value="1"/>
</dbReference>